<evidence type="ECO:0000313" key="3">
    <source>
        <dbReference type="Proteomes" id="UP000806378"/>
    </source>
</evidence>
<evidence type="ECO:0000313" key="2">
    <source>
        <dbReference type="EMBL" id="KAF7846947.1"/>
    </source>
</evidence>
<keyword evidence="3" id="KW-1185">Reference proteome</keyword>
<gene>
    <name evidence="2" type="ORF">BT93_L3546</name>
</gene>
<name>A0A8T0CH99_CORYI</name>
<dbReference type="EMBL" id="MU091498">
    <property type="protein sequence ID" value="KAF7846947.1"/>
    <property type="molecule type" value="Genomic_DNA"/>
</dbReference>
<reference evidence="2" key="1">
    <citation type="submission" date="2020-05" db="EMBL/GenBank/DDBJ databases">
        <title>WGS assembly of Corymbia citriodora subspecies variegata.</title>
        <authorList>
            <person name="Barry K."/>
            <person name="Hundley H."/>
            <person name="Shu S."/>
            <person name="Jenkins J."/>
            <person name="Grimwood J."/>
            <person name="Baten A."/>
        </authorList>
    </citation>
    <scope>NUCLEOTIDE SEQUENCE</scope>
    <source>
        <strain evidence="2">CV2-018</strain>
    </source>
</reference>
<dbReference type="Proteomes" id="UP000806378">
    <property type="component" value="Unassembled WGS sequence"/>
</dbReference>
<protein>
    <submittedName>
        <fullName evidence="2">Uncharacterized protein</fullName>
    </submittedName>
</protein>
<accession>A0A8T0CH99</accession>
<evidence type="ECO:0000256" key="1">
    <source>
        <dbReference type="SAM" id="MobiDB-lite"/>
    </source>
</evidence>
<sequence>MPMSLMVSSFMPKTCVVHGISTQKIELKQPCKQRVSVIRCKAQTSKPQINPGAGPQINDRPTEAKPDGKESKAPVKKAEDNSKQNIAPAQARKIEATE</sequence>
<proteinExistence type="predicted"/>
<dbReference type="Gramene" id="rna-gnl|WGS:JABURB|Cocit.L3546.1">
    <property type="protein sequence ID" value="cds-KAF7846947.1"/>
    <property type="gene ID" value="gene-BT93_L3546"/>
</dbReference>
<dbReference type="OrthoDB" id="1786135at2759"/>
<feature type="region of interest" description="Disordered" evidence="1">
    <location>
        <begin position="42"/>
        <end position="98"/>
    </location>
</feature>
<dbReference type="AlphaFoldDB" id="A0A8T0CH99"/>
<comment type="caution">
    <text evidence="2">The sequence shown here is derived from an EMBL/GenBank/DDBJ whole genome shotgun (WGS) entry which is preliminary data.</text>
</comment>
<feature type="compositionally biased region" description="Basic and acidic residues" evidence="1">
    <location>
        <begin position="60"/>
        <end position="82"/>
    </location>
</feature>
<organism evidence="2 3">
    <name type="scientific">Corymbia citriodora subsp. variegata</name>
    <dbReference type="NCBI Taxonomy" id="360336"/>
    <lineage>
        <taxon>Eukaryota</taxon>
        <taxon>Viridiplantae</taxon>
        <taxon>Streptophyta</taxon>
        <taxon>Embryophyta</taxon>
        <taxon>Tracheophyta</taxon>
        <taxon>Spermatophyta</taxon>
        <taxon>Magnoliopsida</taxon>
        <taxon>eudicotyledons</taxon>
        <taxon>Gunneridae</taxon>
        <taxon>Pentapetalae</taxon>
        <taxon>rosids</taxon>
        <taxon>malvids</taxon>
        <taxon>Myrtales</taxon>
        <taxon>Myrtaceae</taxon>
        <taxon>Myrtoideae</taxon>
        <taxon>Eucalypteae</taxon>
        <taxon>Corymbia</taxon>
    </lineage>
</organism>